<dbReference type="Gene3D" id="3.10.450.50">
    <property type="match status" value="1"/>
</dbReference>
<proteinExistence type="predicted"/>
<name>A0A5C8ZTA5_9GAMM</name>
<organism evidence="2 3">
    <name type="scientific">Parahaliea aestuarii</name>
    <dbReference type="NCBI Taxonomy" id="1852021"/>
    <lineage>
        <taxon>Bacteria</taxon>
        <taxon>Pseudomonadati</taxon>
        <taxon>Pseudomonadota</taxon>
        <taxon>Gammaproteobacteria</taxon>
        <taxon>Cellvibrionales</taxon>
        <taxon>Halieaceae</taxon>
        <taxon>Parahaliea</taxon>
    </lineage>
</organism>
<reference evidence="2 3" key="1">
    <citation type="submission" date="2019-08" db="EMBL/GenBank/DDBJ databases">
        <title>Parahaliea maris sp. nov., isolated from the surface seawater.</title>
        <authorList>
            <person name="Liu Y."/>
        </authorList>
    </citation>
    <scope>NUCLEOTIDE SEQUENCE [LARGE SCALE GENOMIC DNA]</scope>
    <source>
        <strain evidence="2 3">S2-26</strain>
    </source>
</reference>
<dbReference type="AlphaFoldDB" id="A0A5C8ZTA5"/>
<dbReference type="SUPFAM" id="SSF54427">
    <property type="entry name" value="NTF2-like"/>
    <property type="match status" value="1"/>
</dbReference>
<sequence length="123" mass="14005">MSEALMQRYYQTYNSEDAEALSAFYHPEVELHSAEGVMRGREQVLATYRYLVGLFEDRMHPTRVVMEGNTAVVDITDELTARDSIEDFIGASLAAGETLTLLLRGRYRIENGQFRHIMIEALA</sequence>
<evidence type="ECO:0000259" key="1">
    <source>
        <dbReference type="Pfam" id="PF12680"/>
    </source>
</evidence>
<keyword evidence="3" id="KW-1185">Reference proteome</keyword>
<protein>
    <submittedName>
        <fullName evidence="2">Nuclear transport factor 2 family protein</fullName>
    </submittedName>
</protein>
<dbReference type="InterPro" id="IPR037401">
    <property type="entry name" value="SnoaL-like"/>
</dbReference>
<comment type="caution">
    <text evidence="2">The sequence shown here is derived from an EMBL/GenBank/DDBJ whole genome shotgun (WGS) entry which is preliminary data.</text>
</comment>
<dbReference type="RefSeq" id="WP_148064435.1">
    <property type="nucleotide sequence ID" value="NZ_VRYZ01000004.1"/>
</dbReference>
<dbReference type="EMBL" id="VRYZ01000004">
    <property type="protein sequence ID" value="TXS91738.1"/>
    <property type="molecule type" value="Genomic_DNA"/>
</dbReference>
<evidence type="ECO:0000313" key="3">
    <source>
        <dbReference type="Proteomes" id="UP000321933"/>
    </source>
</evidence>
<gene>
    <name evidence="2" type="ORF">FVW59_11340</name>
</gene>
<dbReference type="OrthoDB" id="5737531at2"/>
<dbReference type="Pfam" id="PF12680">
    <property type="entry name" value="SnoaL_2"/>
    <property type="match status" value="1"/>
</dbReference>
<dbReference type="Proteomes" id="UP000321933">
    <property type="component" value="Unassembled WGS sequence"/>
</dbReference>
<feature type="domain" description="SnoaL-like" evidence="1">
    <location>
        <begin position="7"/>
        <end position="115"/>
    </location>
</feature>
<dbReference type="InterPro" id="IPR032710">
    <property type="entry name" value="NTF2-like_dom_sf"/>
</dbReference>
<evidence type="ECO:0000313" key="2">
    <source>
        <dbReference type="EMBL" id="TXS91738.1"/>
    </source>
</evidence>
<accession>A0A5C8ZTA5</accession>